<dbReference type="SUPFAM" id="SSF55874">
    <property type="entry name" value="ATPase domain of HSP90 chaperone/DNA topoisomerase II/histidine kinase"/>
    <property type="match status" value="1"/>
</dbReference>
<dbReference type="Pfam" id="PF00672">
    <property type="entry name" value="HAMP"/>
    <property type="match status" value="1"/>
</dbReference>
<feature type="transmembrane region" description="Helical" evidence="12">
    <location>
        <begin position="24"/>
        <end position="49"/>
    </location>
</feature>
<sequence>MTGPAAWFAGRSARRAAGRSAVRLRLALMFAALGLVVGASTLLATYLLVERSIALQTVDLDPAAVGPTASDEQIERSKARAAEAERSLRQQLRAGTLDPLVDRGLVLVAGFTVASLAVGWFAAGTTLRPLRPIIATARRVADGNLRERVPVAEDNGEWKELTVAINDMLSRLDATFAAQRQFVGNASHELKTPLAINQTLLEVAMARPDASPDLVRLGETMLAVNARHERLVDGLLALVRAEHGVADPRPVDVAEVVEGGLVLSRPEAERLRLRLDAEARPVTVSGDRLLLDRLVQNLLQNAIRHNVAGGWLRLTAGPIDGAARLTVTNSGPVIAPSSVPALFEPFARATNRVHSARGSGLGLSIVRSVAQAHGGTVTASARAEGGLDVVVTIPAATRQNHDDLAPRARPALTHDHDSDGQFP</sequence>
<dbReference type="InterPro" id="IPR036097">
    <property type="entry name" value="HisK_dim/P_sf"/>
</dbReference>
<keyword evidence="6 12" id="KW-0812">Transmembrane</keyword>
<evidence type="ECO:0000256" key="3">
    <source>
        <dbReference type="ARBA" id="ARBA00012438"/>
    </source>
</evidence>
<feature type="domain" description="HAMP" evidence="14">
    <location>
        <begin position="124"/>
        <end position="177"/>
    </location>
</feature>
<evidence type="ECO:0000256" key="12">
    <source>
        <dbReference type="SAM" id="Phobius"/>
    </source>
</evidence>
<dbReference type="PANTHER" id="PTHR45436">
    <property type="entry name" value="SENSOR HISTIDINE KINASE YKOH"/>
    <property type="match status" value="1"/>
</dbReference>
<evidence type="ECO:0000313" key="15">
    <source>
        <dbReference type="EMBL" id="CUU55506.1"/>
    </source>
</evidence>
<comment type="catalytic activity">
    <reaction evidence="1">
        <text>ATP + protein L-histidine = ADP + protein N-phospho-L-histidine.</text>
        <dbReference type="EC" id="2.7.13.3"/>
    </reaction>
</comment>
<dbReference type="InterPro" id="IPR004358">
    <property type="entry name" value="Sig_transdc_His_kin-like_C"/>
</dbReference>
<keyword evidence="10 12" id="KW-0472">Membrane</keyword>
<evidence type="ECO:0000259" key="14">
    <source>
        <dbReference type="PROSITE" id="PS50885"/>
    </source>
</evidence>
<dbReference type="SUPFAM" id="SSF158472">
    <property type="entry name" value="HAMP domain-like"/>
    <property type="match status" value="1"/>
</dbReference>
<dbReference type="AlphaFoldDB" id="A0A0S4QK82"/>
<evidence type="ECO:0000256" key="7">
    <source>
        <dbReference type="ARBA" id="ARBA00022777"/>
    </source>
</evidence>
<dbReference type="Pfam" id="PF02518">
    <property type="entry name" value="HATPase_c"/>
    <property type="match status" value="1"/>
</dbReference>
<dbReference type="SMART" id="SM00304">
    <property type="entry name" value="HAMP"/>
    <property type="match status" value="1"/>
</dbReference>
<dbReference type="GO" id="GO:0000155">
    <property type="term" value="F:phosphorelay sensor kinase activity"/>
    <property type="evidence" value="ECO:0007669"/>
    <property type="project" value="InterPro"/>
</dbReference>
<gene>
    <name evidence="15" type="ORF">Ga0074812_105157</name>
</gene>
<dbReference type="CDD" id="cd00082">
    <property type="entry name" value="HisKA"/>
    <property type="match status" value="1"/>
</dbReference>
<evidence type="ECO:0000256" key="8">
    <source>
        <dbReference type="ARBA" id="ARBA00022989"/>
    </source>
</evidence>
<keyword evidence="8 12" id="KW-1133">Transmembrane helix</keyword>
<dbReference type="PRINTS" id="PR00344">
    <property type="entry name" value="BCTRLSENSOR"/>
</dbReference>
<feature type="domain" description="Histidine kinase" evidence="13">
    <location>
        <begin position="185"/>
        <end position="397"/>
    </location>
</feature>
<evidence type="ECO:0000259" key="13">
    <source>
        <dbReference type="PROSITE" id="PS50109"/>
    </source>
</evidence>
<dbReference type="InterPro" id="IPR003661">
    <property type="entry name" value="HisK_dim/P_dom"/>
</dbReference>
<keyword evidence="4" id="KW-0597">Phosphoprotein</keyword>
<dbReference type="Gene3D" id="3.30.565.10">
    <property type="entry name" value="Histidine kinase-like ATPase, C-terminal domain"/>
    <property type="match status" value="1"/>
</dbReference>
<evidence type="ECO:0000256" key="2">
    <source>
        <dbReference type="ARBA" id="ARBA00004236"/>
    </source>
</evidence>
<dbReference type="PANTHER" id="PTHR45436:SF5">
    <property type="entry name" value="SENSOR HISTIDINE KINASE TRCS"/>
    <property type="match status" value="1"/>
</dbReference>
<dbReference type="InterPro" id="IPR003594">
    <property type="entry name" value="HATPase_dom"/>
</dbReference>
<dbReference type="InterPro" id="IPR005467">
    <property type="entry name" value="His_kinase_dom"/>
</dbReference>
<dbReference type="GO" id="GO:0005886">
    <property type="term" value="C:plasma membrane"/>
    <property type="evidence" value="ECO:0007669"/>
    <property type="project" value="UniProtKB-SubCell"/>
</dbReference>
<dbReference type="SMART" id="SM00388">
    <property type="entry name" value="HisKA"/>
    <property type="match status" value="1"/>
</dbReference>
<evidence type="ECO:0000256" key="5">
    <source>
        <dbReference type="ARBA" id="ARBA00022679"/>
    </source>
</evidence>
<protein>
    <recommendedName>
        <fullName evidence="3">histidine kinase</fullName>
        <ecNumber evidence="3">2.7.13.3</ecNumber>
    </recommendedName>
</protein>
<dbReference type="CDD" id="cd00075">
    <property type="entry name" value="HATPase"/>
    <property type="match status" value="1"/>
</dbReference>
<dbReference type="RefSeq" id="WP_091274113.1">
    <property type="nucleotide sequence ID" value="NZ_FAOZ01000005.1"/>
</dbReference>
<dbReference type="InterPro" id="IPR003660">
    <property type="entry name" value="HAMP_dom"/>
</dbReference>
<proteinExistence type="predicted"/>
<evidence type="ECO:0000313" key="16">
    <source>
        <dbReference type="Proteomes" id="UP000198802"/>
    </source>
</evidence>
<dbReference type="CDD" id="cd06225">
    <property type="entry name" value="HAMP"/>
    <property type="match status" value="1"/>
</dbReference>
<dbReference type="PROSITE" id="PS50885">
    <property type="entry name" value="HAMP"/>
    <property type="match status" value="1"/>
</dbReference>
<dbReference type="EC" id="2.7.13.3" evidence="3"/>
<reference evidence="16" key="1">
    <citation type="submission" date="2015-11" db="EMBL/GenBank/DDBJ databases">
        <authorList>
            <person name="Varghese N."/>
        </authorList>
    </citation>
    <scope>NUCLEOTIDE SEQUENCE [LARGE SCALE GENOMIC DNA]</scope>
    <source>
        <strain evidence="16">DSM 45899</strain>
    </source>
</reference>
<dbReference type="PROSITE" id="PS50109">
    <property type="entry name" value="HIS_KIN"/>
    <property type="match status" value="1"/>
</dbReference>
<dbReference type="Gene3D" id="6.10.340.10">
    <property type="match status" value="1"/>
</dbReference>
<accession>A0A0S4QK82</accession>
<evidence type="ECO:0000256" key="6">
    <source>
        <dbReference type="ARBA" id="ARBA00022692"/>
    </source>
</evidence>
<dbReference type="Pfam" id="PF00512">
    <property type="entry name" value="HisKA"/>
    <property type="match status" value="1"/>
</dbReference>
<evidence type="ECO:0000256" key="11">
    <source>
        <dbReference type="SAM" id="MobiDB-lite"/>
    </source>
</evidence>
<feature type="transmembrane region" description="Helical" evidence="12">
    <location>
        <begin position="104"/>
        <end position="123"/>
    </location>
</feature>
<dbReference type="EMBL" id="FAOZ01000005">
    <property type="protein sequence ID" value="CUU55506.1"/>
    <property type="molecule type" value="Genomic_DNA"/>
</dbReference>
<name>A0A0S4QK82_9ACTN</name>
<organism evidence="15 16">
    <name type="scientific">Parafrankia irregularis</name>
    <dbReference type="NCBI Taxonomy" id="795642"/>
    <lineage>
        <taxon>Bacteria</taxon>
        <taxon>Bacillati</taxon>
        <taxon>Actinomycetota</taxon>
        <taxon>Actinomycetes</taxon>
        <taxon>Frankiales</taxon>
        <taxon>Frankiaceae</taxon>
        <taxon>Parafrankia</taxon>
    </lineage>
</organism>
<evidence type="ECO:0000256" key="1">
    <source>
        <dbReference type="ARBA" id="ARBA00000085"/>
    </source>
</evidence>
<keyword evidence="16" id="KW-1185">Reference proteome</keyword>
<dbReference type="SMART" id="SM00387">
    <property type="entry name" value="HATPase_c"/>
    <property type="match status" value="1"/>
</dbReference>
<keyword evidence="5" id="KW-0808">Transferase</keyword>
<evidence type="ECO:0000256" key="10">
    <source>
        <dbReference type="ARBA" id="ARBA00023136"/>
    </source>
</evidence>
<dbReference type="Gene3D" id="1.10.287.130">
    <property type="match status" value="1"/>
</dbReference>
<keyword evidence="9" id="KW-0902">Two-component regulatory system</keyword>
<feature type="region of interest" description="Disordered" evidence="11">
    <location>
        <begin position="398"/>
        <end position="423"/>
    </location>
</feature>
<feature type="compositionally biased region" description="Basic and acidic residues" evidence="11">
    <location>
        <begin position="399"/>
        <end position="423"/>
    </location>
</feature>
<dbReference type="SUPFAM" id="SSF47384">
    <property type="entry name" value="Homodimeric domain of signal transducing histidine kinase"/>
    <property type="match status" value="1"/>
</dbReference>
<keyword evidence="7 15" id="KW-0418">Kinase</keyword>
<dbReference type="InterPro" id="IPR050428">
    <property type="entry name" value="TCS_sensor_his_kinase"/>
</dbReference>
<evidence type="ECO:0000256" key="4">
    <source>
        <dbReference type="ARBA" id="ARBA00022553"/>
    </source>
</evidence>
<evidence type="ECO:0000256" key="9">
    <source>
        <dbReference type="ARBA" id="ARBA00023012"/>
    </source>
</evidence>
<dbReference type="Proteomes" id="UP000198802">
    <property type="component" value="Unassembled WGS sequence"/>
</dbReference>
<dbReference type="InterPro" id="IPR036890">
    <property type="entry name" value="HATPase_C_sf"/>
</dbReference>
<comment type="subcellular location">
    <subcellularLocation>
        <location evidence="2">Cell membrane</location>
    </subcellularLocation>
</comment>